<dbReference type="AlphaFoldDB" id="A0A160TRD0"/>
<dbReference type="InterPro" id="IPR006175">
    <property type="entry name" value="YjgF/YER057c/UK114"/>
</dbReference>
<dbReference type="SUPFAM" id="SSF55298">
    <property type="entry name" value="YjgF-like"/>
    <property type="match status" value="1"/>
</dbReference>
<gene>
    <name evidence="1" type="ORF">MGWOODY_XGa1996</name>
</gene>
<accession>A0A160TRD0</accession>
<dbReference type="PANTHER" id="PTHR43857">
    <property type="entry name" value="BLR7761 PROTEIN"/>
    <property type="match status" value="1"/>
</dbReference>
<dbReference type="InterPro" id="IPR035959">
    <property type="entry name" value="RutC-like_sf"/>
</dbReference>
<reference evidence="1" key="1">
    <citation type="submission" date="2015-10" db="EMBL/GenBank/DDBJ databases">
        <authorList>
            <person name="Gilbert D.G."/>
        </authorList>
    </citation>
    <scope>NUCLEOTIDE SEQUENCE</scope>
</reference>
<dbReference type="PANTHER" id="PTHR43857:SF1">
    <property type="entry name" value="YJGH FAMILY PROTEIN"/>
    <property type="match status" value="1"/>
</dbReference>
<evidence type="ECO:0000313" key="1">
    <source>
        <dbReference type="EMBL" id="CUS50959.1"/>
    </source>
</evidence>
<sequence>MGNRTVLPEGWRRPKGYSNAVVAQGRQIYVAGQVGWDSDEKFVSGDLAEQATQALRNVVAVLEAAGAGPEHIVRMTWYVTDKAAYIAGLKEIGEAYRKIIGRCFPAMTAVEVTALVEDQAKVEIECTAVVDEDSG</sequence>
<dbReference type="Pfam" id="PF01042">
    <property type="entry name" value="Ribonuc_L-PSP"/>
    <property type="match status" value="1"/>
</dbReference>
<organism evidence="1">
    <name type="scientific">hydrothermal vent metagenome</name>
    <dbReference type="NCBI Taxonomy" id="652676"/>
    <lineage>
        <taxon>unclassified sequences</taxon>
        <taxon>metagenomes</taxon>
        <taxon>ecological metagenomes</taxon>
    </lineage>
</organism>
<dbReference type="CDD" id="cd00448">
    <property type="entry name" value="YjgF_YER057c_UK114_family"/>
    <property type="match status" value="1"/>
</dbReference>
<proteinExistence type="predicted"/>
<protein>
    <submittedName>
        <fullName evidence="1">Bona fide RidA/YjgF/TdcF/RutC subgroup</fullName>
    </submittedName>
</protein>
<dbReference type="Gene3D" id="3.30.1330.40">
    <property type="entry name" value="RutC-like"/>
    <property type="match status" value="1"/>
</dbReference>
<name>A0A160TRD0_9ZZZZ</name>
<dbReference type="EMBL" id="CZRL01000047">
    <property type="protein sequence ID" value="CUS50959.1"/>
    <property type="molecule type" value="Genomic_DNA"/>
</dbReference>